<dbReference type="GO" id="GO:0006779">
    <property type="term" value="P:porphyrin-containing compound biosynthetic process"/>
    <property type="evidence" value="ECO:0007669"/>
    <property type="project" value="InterPro"/>
</dbReference>
<dbReference type="GO" id="GO:0046872">
    <property type="term" value="F:metal ion binding"/>
    <property type="evidence" value="ECO:0007669"/>
    <property type="project" value="UniProtKB-UniRule"/>
</dbReference>
<gene>
    <name evidence="11" type="primary">hemW</name>
    <name evidence="11" type="ORF">H8693_08430</name>
</gene>
<evidence type="ECO:0000256" key="2">
    <source>
        <dbReference type="ARBA" id="ARBA00017228"/>
    </source>
</evidence>
<keyword evidence="9" id="KW-0004">4Fe-4S</keyword>
<dbReference type="SUPFAM" id="SSF102114">
    <property type="entry name" value="Radical SAM enzymes"/>
    <property type="match status" value="1"/>
</dbReference>
<accession>A0A926DHL9</accession>
<dbReference type="SFLD" id="SFLDF00562">
    <property type="entry name" value="HemN-like__clustered_with_heat"/>
    <property type="match status" value="1"/>
</dbReference>
<evidence type="ECO:0000256" key="7">
    <source>
        <dbReference type="ARBA" id="ARBA00023014"/>
    </source>
</evidence>
<keyword evidence="7 9" id="KW-0411">Iron-sulfur</keyword>
<keyword evidence="8 9" id="KW-0143">Chaperone</keyword>
<organism evidence="11 12">
    <name type="scientific">Guopingia tenuis</name>
    <dbReference type="NCBI Taxonomy" id="2763656"/>
    <lineage>
        <taxon>Bacteria</taxon>
        <taxon>Bacillati</taxon>
        <taxon>Bacillota</taxon>
        <taxon>Clostridia</taxon>
        <taxon>Christensenellales</taxon>
        <taxon>Christensenellaceae</taxon>
        <taxon>Guopingia</taxon>
    </lineage>
</organism>
<dbReference type="InterPro" id="IPR058240">
    <property type="entry name" value="rSAM_sf"/>
</dbReference>
<dbReference type="CDD" id="cd01335">
    <property type="entry name" value="Radical_SAM"/>
    <property type="match status" value="1"/>
</dbReference>
<keyword evidence="4 9" id="KW-0949">S-adenosyl-L-methionine</keyword>
<evidence type="ECO:0000313" key="12">
    <source>
        <dbReference type="Proteomes" id="UP000617951"/>
    </source>
</evidence>
<sequence>MIGLYIHIPFCEKKCGYCDFVSYPNRQERMGDYIDAVIREAENYAGETADSVFIGGGTPSFLPEGEMRRLVEGVARSIGIAPGAEFTIEANPNSLTPQKAREYAALGANRLSLGLQAVQPELLERIGRIHTYADFLRALEAAQAAGFSNISADIMYALPGQTLAQAEETARTVAALPLSHISAYALKLEKGTPMYGMKQPDEELDRAMFHGIRAILERAGFARYEISNFAKPGRECAHNIKYWTLKDYVGLGAAAHSCYQGARFSNEDRLDSYIEGMTKRGTGRITYVKRSEYDRIFEKIMLETRLTRGMELAGLPQGRKFMDCVSRLELGGLLTRQEGRIVLTNRGLDLQDGVVLDLVGSI</sequence>
<dbReference type="EMBL" id="JACRSS010000004">
    <property type="protein sequence ID" value="MBC8538958.1"/>
    <property type="molecule type" value="Genomic_DNA"/>
</dbReference>
<dbReference type="InterPro" id="IPR004559">
    <property type="entry name" value="HemW-like"/>
</dbReference>
<dbReference type="PROSITE" id="PS51918">
    <property type="entry name" value="RADICAL_SAM"/>
    <property type="match status" value="1"/>
</dbReference>
<dbReference type="GO" id="GO:0005737">
    <property type="term" value="C:cytoplasm"/>
    <property type="evidence" value="ECO:0007669"/>
    <property type="project" value="UniProtKB-SubCell"/>
</dbReference>
<evidence type="ECO:0000256" key="4">
    <source>
        <dbReference type="ARBA" id="ARBA00022691"/>
    </source>
</evidence>
<dbReference type="InterPro" id="IPR006638">
    <property type="entry name" value="Elp3/MiaA/NifB-like_rSAM"/>
</dbReference>
<comment type="subcellular location">
    <subcellularLocation>
        <location evidence="9">Cytoplasm</location>
    </subcellularLocation>
</comment>
<comment type="caution">
    <text evidence="11">The sequence shown here is derived from an EMBL/GenBank/DDBJ whole genome shotgun (WGS) entry which is preliminary data.</text>
</comment>
<evidence type="ECO:0000256" key="6">
    <source>
        <dbReference type="ARBA" id="ARBA00023004"/>
    </source>
</evidence>
<dbReference type="SFLD" id="SFLDG01065">
    <property type="entry name" value="anaerobic_coproporphyrinogen-I"/>
    <property type="match status" value="1"/>
</dbReference>
<keyword evidence="9" id="KW-0963">Cytoplasm</keyword>
<dbReference type="AlphaFoldDB" id="A0A926DHL9"/>
<dbReference type="InterPro" id="IPR013785">
    <property type="entry name" value="Aldolase_TIM"/>
</dbReference>
<keyword evidence="3 9" id="KW-0349">Heme</keyword>
<dbReference type="PANTHER" id="PTHR13932">
    <property type="entry name" value="COPROPORPHYRINIGEN III OXIDASE"/>
    <property type="match status" value="1"/>
</dbReference>
<comment type="similarity">
    <text evidence="1">Belongs to the anaerobic coproporphyrinogen-III oxidase family. HemW subfamily.</text>
</comment>
<comment type="function">
    <text evidence="9">Probably acts as a heme chaperone, transferring heme to an unknown acceptor. Binds one molecule of heme per monomer, possibly covalently. Binds 1 [4Fe-4S] cluster. The cluster is coordinated with 3 cysteines and an exchangeable S-adenosyl-L-methionine.</text>
</comment>
<evidence type="ECO:0000313" key="11">
    <source>
        <dbReference type="EMBL" id="MBC8538958.1"/>
    </source>
</evidence>
<dbReference type="GO" id="GO:0004109">
    <property type="term" value="F:coproporphyrinogen oxidase activity"/>
    <property type="evidence" value="ECO:0007669"/>
    <property type="project" value="InterPro"/>
</dbReference>
<keyword evidence="6 9" id="KW-0408">Iron</keyword>
<dbReference type="PANTHER" id="PTHR13932:SF5">
    <property type="entry name" value="RADICAL S-ADENOSYL METHIONINE DOMAIN-CONTAINING PROTEIN 1, MITOCHONDRIAL"/>
    <property type="match status" value="1"/>
</dbReference>
<dbReference type="SFLD" id="SFLDS00029">
    <property type="entry name" value="Radical_SAM"/>
    <property type="match status" value="1"/>
</dbReference>
<dbReference type="Gene3D" id="3.20.20.70">
    <property type="entry name" value="Aldolase class I"/>
    <property type="match status" value="1"/>
</dbReference>
<reference evidence="11" key="1">
    <citation type="submission" date="2020-08" db="EMBL/GenBank/DDBJ databases">
        <title>Genome public.</title>
        <authorList>
            <person name="Liu C."/>
            <person name="Sun Q."/>
        </authorList>
    </citation>
    <scope>NUCLEOTIDE SEQUENCE</scope>
    <source>
        <strain evidence="11">NSJ-63</strain>
    </source>
</reference>
<dbReference type="Proteomes" id="UP000617951">
    <property type="component" value="Unassembled WGS sequence"/>
</dbReference>
<evidence type="ECO:0000256" key="8">
    <source>
        <dbReference type="ARBA" id="ARBA00023186"/>
    </source>
</evidence>
<dbReference type="InterPro" id="IPR007197">
    <property type="entry name" value="rSAM"/>
</dbReference>
<dbReference type="NCBIfam" id="TIGR00539">
    <property type="entry name" value="hemN_rel"/>
    <property type="match status" value="1"/>
</dbReference>
<dbReference type="InterPro" id="IPR034505">
    <property type="entry name" value="Coproporphyrinogen-III_oxidase"/>
</dbReference>
<evidence type="ECO:0000256" key="9">
    <source>
        <dbReference type="RuleBase" id="RU364116"/>
    </source>
</evidence>
<evidence type="ECO:0000259" key="10">
    <source>
        <dbReference type="PROSITE" id="PS51918"/>
    </source>
</evidence>
<dbReference type="Pfam" id="PF04055">
    <property type="entry name" value="Radical_SAM"/>
    <property type="match status" value="1"/>
</dbReference>
<proteinExistence type="inferred from homology"/>
<dbReference type="SMART" id="SM00729">
    <property type="entry name" value="Elp3"/>
    <property type="match status" value="1"/>
</dbReference>
<evidence type="ECO:0000256" key="1">
    <source>
        <dbReference type="ARBA" id="ARBA00006100"/>
    </source>
</evidence>
<keyword evidence="5 9" id="KW-0479">Metal-binding</keyword>
<keyword evidence="12" id="KW-1185">Reference proteome</keyword>
<evidence type="ECO:0000256" key="3">
    <source>
        <dbReference type="ARBA" id="ARBA00022617"/>
    </source>
</evidence>
<dbReference type="SFLD" id="SFLDF00288">
    <property type="entry name" value="HemN-like__clustered_with_nucl"/>
    <property type="match status" value="1"/>
</dbReference>
<dbReference type="GO" id="GO:0051539">
    <property type="term" value="F:4 iron, 4 sulfur cluster binding"/>
    <property type="evidence" value="ECO:0007669"/>
    <property type="project" value="UniProtKB-UniRule"/>
</dbReference>
<evidence type="ECO:0000256" key="5">
    <source>
        <dbReference type="ARBA" id="ARBA00022723"/>
    </source>
</evidence>
<feature type="domain" description="Radical SAM core" evidence="10">
    <location>
        <begin position="1"/>
        <end position="222"/>
    </location>
</feature>
<name>A0A926DHL9_9FIRM</name>
<protein>
    <recommendedName>
        <fullName evidence="2 9">Heme chaperone HemW</fullName>
    </recommendedName>
</protein>
<dbReference type="RefSeq" id="WP_249280601.1">
    <property type="nucleotide sequence ID" value="NZ_JACRSS010000004.1"/>
</dbReference>
<dbReference type="SFLD" id="SFLDG01082">
    <property type="entry name" value="B12-binding_domain_containing"/>
    <property type="match status" value="1"/>
</dbReference>